<dbReference type="AlphaFoldDB" id="A0A4C1W0D4"/>
<evidence type="ECO:0000256" key="1">
    <source>
        <dbReference type="SAM" id="MobiDB-lite"/>
    </source>
</evidence>
<dbReference type="OrthoDB" id="7506691at2759"/>
<name>A0A4C1W0D4_EUMVA</name>
<dbReference type="EMBL" id="BGZK01000454">
    <property type="protein sequence ID" value="GBP44523.1"/>
    <property type="molecule type" value="Genomic_DNA"/>
</dbReference>
<keyword evidence="3" id="KW-1185">Reference proteome</keyword>
<feature type="region of interest" description="Disordered" evidence="1">
    <location>
        <begin position="25"/>
        <end position="46"/>
    </location>
</feature>
<dbReference type="Proteomes" id="UP000299102">
    <property type="component" value="Unassembled WGS sequence"/>
</dbReference>
<organism evidence="2 3">
    <name type="scientific">Eumeta variegata</name>
    <name type="common">Bagworm moth</name>
    <name type="synonym">Eumeta japonica</name>
    <dbReference type="NCBI Taxonomy" id="151549"/>
    <lineage>
        <taxon>Eukaryota</taxon>
        <taxon>Metazoa</taxon>
        <taxon>Ecdysozoa</taxon>
        <taxon>Arthropoda</taxon>
        <taxon>Hexapoda</taxon>
        <taxon>Insecta</taxon>
        <taxon>Pterygota</taxon>
        <taxon>Neoptera</taxon>
        <taxon>Endopterygota</taxon>
        <taxon>Lepidoptera</taxon>
        <taxon>Glossata</taxon>
        <taxon>Ditrysia</taxon>
        <taxon>Tineoidea</taxon>
        <taxon>Psychidae</taxon>
        <taxon>Oiketicinae</taxon>
        <taxon>Eumeta</taxon>
    </lineage>
</organism>
<evidence type="ECO:0000313" key="2">
    <source>
        <dbReference type="EMBL" id="GBP44523.1"/>
    </source>
</evidence>
<comment type="caution">
    <text evidence="2">The sequence shown here is derived from an EMBL/GenBank/DDBJ whole genome shotgun (WGS) entry which is preliminary data.</text>
</comment>
<feature type="compositionally biased region" description="Basic and acidic residues" evidence="1">
    <location>
        <begin position="25"/>
        <end position="35"/>
    </location>
</feature>
<proteinExistence type="predicted"/>
<protein>
    <submittedName>
        <fullName evidence="2">Uncharacterized protein</fullName>
    </submittedName>
</protein>
<evidence type="ECO:0000313" key="3">
    <source>
        <dbReference type="Proteomes" id="UP000299102"/>
    </source>
</evidence>
<accession>A0A4C1W0D4</accession>
<sequence>MPNFKILGRLEVPFSFIPLRVPEKKGLDRRTDGRTDGQQSDPIRVPFFPFETNICPRLRSNQRNSGIGIENWMEIRIENRTRIRIESGTGTEIENEIGVEKNAETRLDPEVRPKLERKRDCYYD</sequence>
<gene>
    <name evidence="2" type="ORF">EVAR_86745_1</name>
</gene>
<reference evidence="2 3" key="1">
    <citation type="journal article" date="2019" name="Commun. Biol.">
        <title>The bagworm genome reveals a unique fibroin gene that provides high tensile strength.</title>
        <authorList>
            <person name="Kono N."/>
            <person name="Nakamura H."/>
            <person name="Ohtoshi R."/>
            <person name="Tomita M."/>
            <person name="Numata K."/>
            <person name="Arakawa K."/>
        </authorList>
    </citation>
    <scope>NUCLEOTIDE SEQUENCE [LARGE SCALE GENOMIC DNA]</scope>
</reference>